<dbReference type="EMBL" id="KF900338">
    <property type="protein sequence ID" value="AIE91451.1"/>
    <property type="molecule type" value="Genomic_DNA"/>
</dbReference>
<organism evidence="2">
    <name type="scientific">uncultured marine thaumarchaeote AD1000_11_E10</name>
    <dbReference type="NCBI Taxonomy" id="1455890"/>
    <lineage>
        <taxon>Archaea</taxon>
        <taxon>Nitrososphaerota</taxon>
        <taxon>environmental samples</taxon>
    </lineage>
</organism>
<evidence type="ECO:0000256" key="1">
    <source>
        <dbReference type="SAM" id="Phobius"/>
    </source>
</evidence>
<accession>A0A075FPM8</accession>
<feature type="transmembrane region" description="Helical" evidence="1">
    <location>
        <begin position="71"/>
        <end position="87"/>
    </location>
</feature>
<keyword evidence="1" id="KW-1133">Transmembrane helix</keyword>
<name>A0A075FPM8_9ARCH</name>
<keyword evidence="1" id="KW-0812">Transmembrane</keyword>
<feature type="transmembrane region" description="Helical" evidence="1">
    <location>
        <begin position="108"/>
        <end position="127"/>
    </location>
</feature>
<feature type="transmembrane region" description="Helical" evidence="1">
    <location>
        <begin position="18"/>
        <end position="35"/>
    </location>
</feature>
<keyword evidence="1" id="KW-0472">Membrane</keyword>
<proteinExistence type="predicted"/>
<reference evidence="2" key="1">
    <citation type="journal article" date="2014" name="Genome Biol. Evol.">
        <title>Pangenome evidence for extensive interdomain horizontal transfer affecting lineage core and shell genes in uncultured planktonic thaumarchaeota and euryarchaeota.</title>
        <authorList>
            <person name="Deschamps P."/>
            <person name="Zivanovic Y."/>
            <person name="Moreira D."/>
            <person name="Rodriguez-Valera F."/>
            <person name="Lopez-Garcia P."/>
        </authorList>
    </citation>
    <scope>NUCLEOTIDE SEQUENCE</scope>
</reference>
<sequence>MEKYRGPSNQHGRMERRYFAQLIIGLILILLAIPLESFRVGLGDVEIQQPRPPGGEDRPEPVKIQTNTSSALAYLVIIVGTGTNFHAMYKYRNNYEEIKESYTRPANIFLIIGLVSSMLAIGASILLI</sequence>
<protein>
    <submittedName>
        <fullName evidence="2">Uncharacterized protein</fullName>
    </submittedName>
</protein>
<evidence type="ECO:0000313" key="2">
    <source>
        <dbReference type="EMBL" id="AIE91451.1"/>
    </source>
</evidence>
<dbReference type="AlphaFoldDB" id="A0A075FPM8"/>